<sequence>MATLELITLVSYIYSEFFCTKTEAFNSTFARIWQFMAGMIVCCMRERETETTRKEMAVKYTVLTLMVWIVIHPRELPVEVLRWYLTLSNVSVLTLCISLFSSSIFLLEYNRVVDYLNDPAVGARLDGLEEHQVLSFEEVSKIHRKWSLNDYRLLYAPTCAYDGDGPLGWCRHTVRKLLV</sequence>
<dbReference type="PANTHER" id="PTHR23028:SF132">
    <property type="entry name" value="ACYL_TRANSF_3 DOMAIN-CONTAINING PROTEIN"/>
    <property type="match status" value="1"/>
</dbReference>
<dbReference type="InterPro" id="IPR050879">
    <property type="entry name" value="Acyltransferase_3"/>
</dbReference>
<keyword evidence="2" id="KW-1185">Reference proteome</keyword>
<dbReference type="InParanoid" id="G0MR70"/>
<evidence type="ECO:0000313" key="1">
    <source>
        <dbReference type="EMBL" id="EGT42016.1"/>
    </source>
</evidence>
<dbReference type="EMBL" id="GL379808">
    <property type="protein sequence ID" value="EGT42016.1"/>
    <property type="molecule type" value="Genomic_DNA"/>
</dbReference>
<dbReference type="HOGENOM" id="CLU_1504754_0_0_1"/>
<proteinExistence type="predicted"/>
<dbReference type="AlphaFoldDB" id="G0MR70"/>
<dbReference type="GO" id="GO:0016020">
    <property type="term" value="C:membrane"/>
    <property type="evidence" value="ECO:0007669"/>
    <property type="project" value="TreeGrafter"/>
</dbReference>
<evidence type="ECO:0000313" key="2">
    <source>
        <dbReference type="Proteomes" id="UP000008068"/>
    </source>
</evidence>
<name>G0MR70_CAEBE</name>
<dbReference type="PANTHER" id="PTHR23028">
    <property type="entry name" value="ACETYLTRANSFERASE"/>
    <property type="match status" value="1"/>
</dbReference>
<protein>
    <submittedName>
        <fullName evidence="1">Uncharacterized protein</fullName>
    </submittedName>
</protein>
<dbReference type="eggNOG" id="ENOG502SGA9">
    <property type="taxonomic scope" value="Eukaryota"/>
</dbReference>
<gene>
    <name evidence="1" type="ORF">CAEBREN_07703</name>
</gene>
<organism evidence="2">
    <name type="scientific">Caenorhabditis brenneri</name>
    <name type="common">Nematode worm</name>
    <dbReference type="NCBI Taxonomy" id="135651"/>
    <lineage>
        <taxon>Eukaryota</taxon>
        <taxon>Metazoa</taxon>
        <taxon>Ecdysozoa</taxon>
        <taxon>Nematoda</taxon>
        <taxon>Chromadorea</taxon>
        <taxon>Rhabditida</taxon>
        <taxon>Rhabditina</taxon>
        <taxon>Rhabditomorpha</taxon>
        <taxon>Rhabditoidea</taxon>
        <taxon>Rhabditidae</taxon>
        <taxon>Peloderinae</taxon>
        <taxon>Caenorhabditis</taxon>
    </lineage>
</organism>
<dbReference type="GO" id="GO:0000271">
    <property type="term" value="P:polysaccharide biosynthetic process"/>
    <property type="evidence" value="ECO:0007669"/>
    <property type="project" value="TreeGrafter"/>
</dbReference>
<accession>G0MR70</accession>
<dbReference type="STRING" id="135651.G0MR70"/>
<reference evidence="2" key="1">
    <citation type="submission" date="2011-07" db="EMBL/GenBank/DDBJ databases">
        <authorList>
            <consortium name="Caenorhabditis brenneri Sequencing and Analysis Consortium"/>
            <person name="Wilson R.K."/>
        </authorList>
    </citation>
    <scope>NUCLEOTIDE SEQUENCE [LARGE SCALE GENOMIC DNA]</scope>
    <source>
        <strain evidence="2">PB2801</strain>
    </source>
</reference>
<dbReference type="Proteomes" id="UP000008068">
    <property type="component" value="Unassembled WGS sequence"/>
</dbReference>